<keyword evidence="1" id="KW-1133">Transmembrane helix</keyword>
<evidence type="ECO:0000313" key="2">
    <source>
        <dbReference type="EMBL" id="CAF4736231.1"/>
    </source>
</evidence>
<dbReference type="EMBL" id="CAJOBS010001497">
    <property type="protein sequence ID" value="CAF4736231.1"/>
    <property type="molecule type" value="Genomic_DNA"/>
</dbReference>
<protein>
    <submittedName>
        <fullName evidence="2">Uncharacterized protein</fullName>
    </submittedName>
</protein>
<comment type="caution">
    <text evidence="2">The sequence shown here is derived from an EMBL/GenBank/DDBJ whole genome shotgun (WGS) entry which is preliminary data.</text>
</comment>
<evidence type="ECO:0000256" key="1">
    <source>
        <dbReference type="SAM" id="Phobius"/>
    </source>
</evidence>
<accession>A0A821KFN2</accession>
<proteinExistence type="predicted"/>
<dbReference type="Proteomes" id="UP000663838">
    <property type="component" value="Unassembled WGS sequence"/>
</dbReference>
<evidence type="ECO:0000313" key="3">
    <source>
        <dbReference type="Proteomes" id="UP000663838"/>
    </source>
</evidence>
<feature type="transmembrane region" description="Helical" evidence="1">
    <location>
        <begin position="49"/>
        <end position="75"/>
    </location>
</feature>
<reference evidence="2" key="1">
    <citation type="submission" date="2021-02" db="EMBL/GenBank/DDBJ databases">
        <authorList>
            <person name="Nowell W R."/>
        </authorList>
    </citation>
    <scope>NUCLEOTIDE SEQUENCE</scope>
</reference>
<organism evidence="2 3">
    <name type="scientific">Rotaria socialis</name>
    <dbReference type="NCBI Taxonomy" id="392032"/>
    <lineage>
        <taxon>Eukaryota</taxon>
        <taxon>Metazoa</taxon>
        <taxon>Spiralia</taxon>
        <taxon>Gnathifera</taxon>
        <taxon>Rotifera</taxon>
        <taxon>Eurotatoria</taxon>
        <taxon>Bdelloidea</taxon>
        <taxon>Philodinida</taxon>
        <taxon>Philodinidae</taxon>
        <taxon>Rotaria</taxon>
    </lineage>
</organism>
<name>A0A821KFN2_9BILA</name>
<gene>
    <name evidence="2" type="ORF">TOA249_LOCUS19289</name>
</gene>
<sequence length="154" mass="16130">MLFQNTYQYPIQPSMTTNKMPYQPPATTCKSNISNVPLFPLKTAFASKVLWIALPIVIVLGLTAATTVPIVVMILTSETTTTTTTSDTTTTAACATTYSQFFTSGATPSIHTSLNLYGTNDPIGINVTNAAVAIAIASALRTGTAHSGSSNGYS</sequence>
<keyword evidence="1" id="KW-0472">Membrane</keyword>
<keyword evidence="1" id="KW-0812">Transmembrane</keyword>
<dbReference type="AlphaFoldDB" id="A0A821KFN2"/>